<dbReference type="Proteomes" id="UP001212421">
    <property type="component" value="Chromosome"/>
</dbReference>
<dbReference type="Pfam" id="PF14311">
    <property type="entry name" value="DUF4379"/>
    <property type="match status" value="4"/>
</dbReference>
<name>A0ABY7NC10_9MICO</name>
<dbReference type="InterPro" id="IPR025487">
    <property type="entry name" value="DUF4379"/>
</dbReference>
<gene>
    <name evidence="2" type="ORF">KIV56_11495</name>
</gene>
<dbReference type="PANTHER" id="PTHR37317">
    <property type="entry name" value="BLR8090 PROTEIN"/>
    <property type="match status" value="1"/>
</dbReference>
<reference evidence="2 3" key="1">
    <citation type="submission" date="2021-05" db="EMBL/GenBank/DDBJ databases">
        <authorList>
            <person name="Kumar R."/>
            <person name="Kumar A."/>
            <person name="Mukhia S."/>
        </authorList>
    </citation>
    <scope>NUCLEOTIDE SEQUENCE [LARGE SCALE GENOMIC DNA]</scope>
    <source>
        <strain evidence="2 3">ERMR7:08</strain>
    </source>
</reference>
<dbReference type="RefSeq" id="WP_281533626.1">
    <property type="nucleotide sequence ID" value="NZ_CP075584.1"/>
</dbReference>
<feature type="domain" description="Treble clef zinc finger" evidence="1">
    <location>
        <begin position="508"/>
        <end position="562"/>
    </location>
</feature>
<evidence type="ECO:0000259" key="1">
    <source>
        <dbReference type="Pfam" id="PF14311"/>
    </source>
</evidence>
<dbReference type="PANTHER" id="PTHR37317:SF1">
    <property type="entry name" value="ZINC-RIBBON DOMAIN-CONTAINING PROTEIN-RELATED"/>
    <property type="match status" value="1"/>
</dbReference>
<feature type="domain" description="Treble clef zinc finger" evidence="1">
    <location>
        <begin position="369"/>
        <end position="423"/>
    </location>
</feature>
<keyword evidence="3" id="KW-1185">Reference proteome</keyword>
<evidence type="ECO:0000313" key="3">
    <source>
        <dbReference type="Proteomes" id="UP001212421"/>
    </source>
</evidence>
<accession>A0ABY7NC10</accession>
<proteinExistence type="predicted"/>
<dbReference type="EMBL" id="CP075584">
    <property type="protein sequence ID" value="WBM79115.1"/>
    <property type="molecule type" value="Genomic_DNA"/>
</dbReference>
<feature type="domain" description="Treble clef zinc finger" evidence="1">
    <location>
        <begin position="578"/>
        <end position="630"/>
    </location>
</feature>
<protein>
    <recommendedName>
        <fullName evidence="1">Treble clef zinc finger domain-containing protein</fullName>
    </recommendedName>
</protein>
<feature type="domain" description="Treble clef zinc finger" evidence="1">
    <location>
        <begin position="440"/>
        <end position="492"/>
    </location>
</feature>
<evidence type="ECO:0000313" key="2">
    <source>
        <dbReference type="EMBL" id="WBM79115.1"/>
    </source>
</evidence>
<organism evidence="2 3">
    <name type="scientific">Cryobacterium breve</name>
    <dbReference type="NCBI Taxonomy" id="1259258"/>
    <lineage>
        <taxon>Bacteria</taxon>
        <taxon>Bacillati</taxon>
        <taxon>Actinomycetota</taxon>
        <taxon>Actinomycetes</taxon>
        <taxon>Micrococcales</taxon>
        <taxon>Microbacteriaceae</taxon>
        <taxon>Cryobacterium</taxon>
    </lineage>
</organism>
<sequence>MESYSGRLLLANQETPQHRQHLTRLALLEAPEYSPEASWARVVCEKAALDPGHFDRARDFGLEHPDGSSCPTCTAGLGERWLCTNCSHGVLALQYPHLDNIICRHHSKWVGPGSEPGDQVRVGDETQVAESQFQRLRRRGVLDTHFYVTLRDAFRVVNDASTDSRPSTAPTDIRVFPLMMVLATALTRADFLVRLFDPRQSYATAYLLLDQLIRDSVGEGFNIVTRRLWLYLRPTFLTVRVHTLGRKPYLPAWAHDFPIPDSVIRNLPARLAAAEPFRAYLDVTGDYVLTAENRSAVLMHHLNAPKYPGTKRRAEDDFESICRSGHRITLTVSGYDKFMGPLTDGCRVCSNHLVEPGFNDLETRHPNVAKELHPQDNNGALPSEILPSSPEPYIWRCSRAGHVFQTSPYNRVHRDSGCQICINREFRPGYNDIRTLRPNLAKEWHPTLNKLRPEEVSVGSPESAWWQCRLGDEWEALIESRVHGHGCPTCAARKVHNGASLAAVRPDIAAEWDPDGNGLRTPDDIAANSSIAYWWRCPKNHSYEQRVDRRTAGSGCPYCARRKPLPGETDVASEYPFLISDWDAAKNAGIDLGRILPGTAKYWWKCSHGHEELQSIPHRVKSKGCIRCSPDLRHGTKPR</sequence>